<reference evidence="1" key="1">
    <citation type="journal article" date="2015" name="Nature">
        <title>Complex archaea that bridge the gap between prokaryotes and eukaryotes.</title>
        <authorList>
            <person name="Spang A."/>
            <person name="Saw J.H."/>
            <person name="Jorgensen S.L."/>
            <person name="Zaremba-Niedzwiedzka K."/>
            <person name="Martijn J."/>
            <person name="Lind A.E."/>
            <person name="van Eijk R."/>
            <person name="Schleper C."/>
            <person name="Guy L."/>
            <person name="Ettema T.J."/>
        </authorList>
    </citation>
    <scope>NUCLEOTIDE SEQUENCE</scope>
</reference>
<proteinExistence type="predicted"/>
<evidence type="ECO:0000313" key="1">
    <source>
        <dbReference type="EMBL" id="KKN50370.1"/>
    </source>
</evidence>
<gene>
    <name evidence="1" type="ORF">LCGC14_0633440</name>
</gene>
<organism evidence="1">
    <name type="scientific">marine sediment metagenome</name>
    <dbReference type="NCBI Taxonomy" id="412755"/>
    <lineage>
        <taxon>unclassified sequences</taxon>
        <taxon>metagenomes</taxon>
        <taxon>ecological metagenomes</taxon>
    </lineage>
</organism>
<sequence length="5914" mass="674853">YFNDHVDLNLELEDFSTIASVKLYVLKILGDPAIFELVDNEKNWSSFVMRKVASDPSKSSYLDPNNLTYSFYDGWYNNSQFVYQNVLYWNTWNKSIPFVNLSIYDIQEAYSSGGVSIPFFFDNIKQEISFDERYREYLTDDITLKGIKCNLGWNSSFTLNGNSWQLNNFNIQDYVNDNPTIDWWDNLFGFENDESVNHVHYNHPQDHMRNEFEFFIEVEDIYGNIVRTQQYEGIFDDLSADGSFGKIIGSSTNGANYWILGKSWDAGNLMFGTSNKEHRSLYFTPGYVYNSSSDSYYMKYGFSFIHNVETVKLYNASNYYLGDMIFDSSITPHPVFTFELNPKHFTEGLTYIKAEIIDKAQNSKTIIQNIFVMKEGPNMLQNSLQFGEPIYYNRDQNYTETPIQFNGYLNNYQDIIGDNKSEVQVDMSYYDFVDEIWVPMGTQTTTDGTFTIDWNVDNDTFYKLLPHQRNYIPVNYTYSQQPGNNYFYGSYGYFDDSGIMHPFLVDMNGNIYIYSYNDSRHQWYINKTSSLGFSLSGKEISNFDLNKDNYTDIIIFNRFTDSDTISFYLFNPHTALFDFNQTILASSISLPESLPNAIFKEFVFDFESITTYLSLYVSISDASVVNYIAKLDFDSSLALTQENEGTQLPANRVISAMSIIGTNVYIGALNPSGSYDINSSIFSIDKDLTSSSFVMFENTTKGAILQLSSFISPIGEVVVAGISMAYYNEDDDVLYYVFDTSTNTWYKTTFSLDSESNSFSNEVYDFQIRSLIKSQEDYFESVLIASSQGLWKTYINTDIITLTSTPVFYAVDTFRLWDLFEYQQDSSTSVVPLTHYPVLEIINVYEFDKYLDLGYYIYDELKEIDSGSYSISADKKSLVCIKDGVNWNWRAYNPSDTDLYYEVRYFYKATVAQASGLLSANYKKDEYTHVGNIAAQNNQMKASKLGFQLLNPNDLNHWTFYYGTDYQDWNYQQIDVTTGVPYVLASGQFADSGLTSSSLSALTEYNNNRVIYGTTITTSNSVTSSVEMSQFETGQDFNRPQDFQDAYQNSLISSVLVEVLSKSTSIDFASDLSDYSSLSNLLDNKSSFIDPALLNTVAYQPSISAVEIQSSGGSASILVENEQGQDIENDSVQQKQILKDRDGFLRVYEDRSTSDRNLYIDVTFQLDKNEDFNSLDYILLSTSFAHEISVNPIWELGHFPVGGNDNKISISLLDNADNPLTTFKDIYNNENFNATNIITSDADDWYRIFKTYNFGEAIYSDIITEPDSKQYYKPDNDETKANFLYPAPADNFIDRGVFMKKDDNIFEFKYNYEKPGTAAPDKHYSENHIYDYNYLRLDTSPISESFVKNGQFTLRVSLDGYPAGYDTNKILHNDLILRMLNVTVFSDKDNLNNQNWDFIGGGYTKKNNDNGLILNSGSIKLNNIGKLYPTKAYINANSDTKYRAVYTFQKTDDLINFSIGSSTPYIYNPLHQNTPSLVEGINTVEISYNSADSWKFMVNGLDATGTDDGLFNPITFDPIGNPITVLYPQISMSDGVQIILYEIKNQIFKEIASDYNNWTTDFDDTLQISDVGGLGETYNDLTYSDASLQREIIFNFNDGINDFDTVFEDLRLWSDLEYSTNYDQVTQQQFDPKFPLFQWNPLSNEQTYVSYPTDIYIGGSTDQYYSSLPITYAKYEHLYSYFYDYSPGLPAQGNIYVSQIKPHFYFKYADGMNVNLYYYFNNGEYALIELNNPDPIPGGEWLKEDQTLDLNALTYFADFTDQGTFDDAITYTDNLDFVDVLQGSNLLFIGDGWEYPPDDLDVELYEFYYNIFYTDEPNTYEDILENQEFNINSNEITEFYIRDKTGNKKIISNTADFNSSGTNIKDLLNDPTLSFEDIIYANAFGENSLSFTIKTGIDFPNFADDSQTITASNRINDFVIVPKLMADEGKGLSEPNPSDPTPYPYATSWWSDQELASVLPFNLTFSDIDDQDIEGISDIIFKVNFNVSVANFSAWSWRPNLRVYDYKNDEWLPYESNIYAYNDIEDKIVWTGQVSDTAQDEYDSIQKWHDNIYYFENSETKLTDNATIVFKLSKDQYDFSDLVRYNAGQSESYLTLTGLTYVIPGTWDSDQGEWDISYEENFDAKGRMSYNTSITSNYTYTRSFKKTEVIKKNVIRSNDIANEFNRPQSLAQPWIDLSGQLNGILVNNIARIVDVYGINSNPKMVSILSDPTPENPIGDDYWRFNRTEKRLYLPLDAIINYERFNFTLDLWIDFTQDAGNDNIYYPDPSYDNITLVENVIRNNSGTLEYFTKNFETDYSFYQDEPYFVELNLDGSVNYIEFSDKSNIVRNDVIKGVVHNIYDYIDPKHEEKINLDLSNTLKFPFAIGSLEDSILLDLKLNLLFKTGFIGKESITNILLSESNYDINLDFYKRTGSTDELIGTLHLEDFVEILTQYTLYNFTIDLKKSGLNLEALYSCFDTGKELVLKITSHFDGLHQGKRLGGKFALEILDTEIDTDLAGEKPSIDMIELFPTTDGTDYINMSSDFLHNPYFANIDNIYGYNSGSGDLDLINANDYYLGNLRYFSDLSGQKGTNIGDLTRIDKLDSDYLSLTSEPTTGKNLDYIFNGAYAPRQPNNFSIDRGDGNYSGDLNRFDGNYSTFTSNTSIPANILDPQQTLDTPEFIAGVTGQHGAFGGDILNTHIDDSNYWRILYSQPNEIIAVSFTFNPGLSGRTFSFSFHSQTSMITGTLSVNGKVVASGTIIDFDDLIIEDVSTITYSSRGPYSVYIYYFELNEITDFTLVEGSSNQQGNVEFDDNIYTTFWSANETAKSTLAPDGDDTTNWEYSSETQHYLSIETDDSDYIREDAYSGSEGLDGVLDNFDMTFITLDGGSEVIKIEVFVLVRHSSIDATSYLKVLYEGGEEKSIGSLTTSYQWLSVSWTGLALGQIPLNNLRIGLVVYNKDRFDPFRLPGSVYVDQMYVNITYTVATVENSEFISVFVADPTIKFSNNVNLNYAYIFPNGATGMTSMSLAVFNFNTNTWNNIKSNEYINGTNDDVAGSYSLTSSHYNDNYKVYIRMQGQSTFGFNAFNILLDQLSITFENTTLLFTTDIFVANIYPDSALRYSYKLNTSQNLEFQIWNDLFQQWYIIASGSPQSFVKHVFPLHGMYFDENNVVTLRFFGANTLLEPFKMDIDVLNIERASFTTEEKTGGEDYFISIDYNSSDANFYLQYGDDLGYHDLATLKSTTSTTFTAQFFPVLLDTRLTLRLIHNESATPVSIYIDRIFFSSNSTDSVNDIIFKTTGDYDKYYADLSFDNIPSLVNSHERNAPLAYQETKGTYYVFKISEIDTSQQYIIDRVKFISPAHAENITIVPEHYYHTADDEIYIDSTIALDPLILQTSQLTVDYSYIYDSWQESEYVDTQPYTYNFSISSAQRIEAVSFMTTFSEIPQIQSWFYGTTEDNTKYKQLSDRLYKDINILEIELYDFESKTWQSVNYVVYDLADRDARTFGFFIDRNALDFLKFDGLPEDDLLYQLKYRFKIDQNYFGEEYSTKTFFDIQELTVQVYYNPIKSIISLNPQLEFSADITDIVHPDGDTANINHVNELSFDIDWEYGVSVNDAPVDDIDINEVFNNFSLYSNLVSFYVLDKFGAKQTINTANGKYYLRNTNNKNIYDYIKARNGKYYVDFFLDYKWELRGLVSYIYGSIFDLDAIIEVTKCEIRAKVTSIEKELITPISMPQNGTVTIGNISGDSENDIGFMGGILEKLQNNNRMYIKYQFSYQYDADENDIFNANDPQIYFAEYTQDIRFTSADVEGYLYYEGTFDDKKLVLGNESLFDLTTTSNVDEAYLYADLGATEVNGTFIYNIYADVSYEYTTSDSSIKNPTSFTTVDRSGSVDWINPSKVQTQDDDYANASILIGGGSGNHAMPTSTNFTFAKGSLDLYGDLEEVDSSYTNLISGFTAGGGGEATDTFGYTTAGGTKYGMVKDSKQGSIFTLSQDGEIIKISAYAKLGGGAKAPKVAKAIIYSVVGGVPDTLINVSDEVMLTNNLQWWNFSFTPTFVLPAGDYWIGLIHATKVDIYGDTGTTNQRARNSDTYSDGPETTFGSPTTDDVKLSIYATYNYTTGSTDSYDLDTEIEWKPTETLSSMDNLNWSYVNSTAINFYIFNWGTSNYEDFTTSTSPLALGGNYNSSDNRVKVRFNGTDTSAFTVDINQLQINYSTPILPSQSHWIRLTDFNFAIPTGATIDGIFVEIDRYSPQTGQDSIRDDSIRLRNATGQVGADKATAAWWGTVDNDVYDSYGGVSDLWGKPTGWTVLEINDASFGVDIAVKNDGVSNIAYIDEVRITVYYTEALTQDTGIVRPDGDITAQWESLGGSNHYDLINEVILDLNDHIYTSSIAATNIIDNFDMSYLDISSGVVTQIQIKVYGKEIDIDSEVNVNCGTWLGAQQLEMTTPGLYTYTWTGLSASQTDLTNMQVKFESVPPQVPTGLSLIGQFIAVEGTSNKFSYNWADIESTLNNYQTGQEVNITVIMVDIDSGNSLNISHLAIIDWEDPTSTITIGNGATDYSLNSFAAPWTTFTLSGADNLQGIINHRDYYYSEEITTEYQINVFDMANNSLYRSGFNTLLGTESTLFDLGIPVINFEDHTQYYYMLEVRITDAAGNSVTNSSYLGDLYNYDEGDSRILVSNEVSIQFENNLINVNDLYQGIGNIINFTLIGADGSELKDNTIKLKSGNYYIETTLWNETTQTYTVKFESIEDLILYSKNIFQNTLTANYDLDWKLNWDAQGTDYYAFAKHASQKDPLVLSYLLQEERYALMEISERAGFRLPGYLNYTEVYGFLYNDETQVYDIKYNLNTNNLTIFTNGSMAWNVNFSKYDFKDDLIIFKYYGSDYADIIKDTQKNGMFFKIIVPNIYSTHSTINRLQIVFNDFDDNRFVYSMNALDFDRFFKDASQYKRVIPGLSELLEIPVYVDFLSLQANNVEIPFNITNIHSINFVITDAPVWPGSISMYDPNSGFTIVNFPYQIFGISQMSFYKILSNDSALMVYFDDYEYNFIVKDDTNIELNNFDSTITDIEAFTSQQALSLSQPNDLYFTDSIDIFFRISSSTAPFPLYEMATPLLAMIDNLTGTTLGISTLEWDNSVNKYRSKFIIIEELGSYDLIFTLLPTVAETMVNSTVSIQIELIPQILSQIALKNEREIVFNPDYTFTLNTKFNIDFEGELNLQGYILDNSTYYRTREIIPYKATDPIGAYTLTEYEIDLNGLIGESEFVDKDNFKLEFIDRENYNQITNLFEVNDGTEFNYATNLIEDSWISYYDYYRTEHPNKFMLIVNWTADNEQLIPYDTSLLLTYKVIQGRIIIPVVFEDIEDIVIPVDFRSFSYDSFDWENTQQFDREILEINPTIENSSLFTSVAQGKTRQIENSSIGSGIITIKNVWKQVGGTFEILNESYYNEVIINEDGIDALNVTYTDSATINLKVEYGYIPELKLTHYALGSFIDNSTIKVMVNNSISTTAMIHGIDYNITGANNNSIIFYTFYSSVTPEYAIDDAYFISYKGYLTEEINPINNMILEFLDFDGLWKPIAKVPIRDDGNFDHSFYMGEGGFQFPLNEETIMRLIYLPTNLSDYNNQYLRVDYSNLNSVYNTSYSVEELFTLAVNGKQSKISYNPTEFSRTFDQWATIQSRQYSTTTNPYETLQVGKPYTYFDFHRTITDSYEFQFELTDDRGEFLTDQLVWMEIGFKPKAGLNYKIVDWVDENGEYIDSEALGTAWFMDEGQEVSRGPGILDNEYSISRMFTRPESWEYLDPENETGQVGQYSSLFWDYQITDNTGLVTFNVSFDEDIIGDHHRIFDESLFSSGSLTFDSLDDYRLYIRVFHAPIYDIGHMAFEDKSQLYMSKDNNVFDMSRVSELDGFDYSDSTFYSGGYGEGLITLHGEDV</sequence>
<accession>A0A0F9R197</accession>
<feature type="non-terminal residue" evidence="1">
    <location>
        <position position="5914"/>
    </location>
</feature>
<protein>
    <submittedName>
        <fullName evidence="1">Uncharacterized protein</fullName>
    </submittedName>
</protein>
<comment type="caution">
    <text evidence="1">The sequence shown here is derived from an EMBL/GenBank/DDBJ whole genome shotgun (WGS) entry which is preliminary data.</text>
</comment>
<name>A0A0F9R197_9ZZZZ</name>
<dbReference type="EMBL" id="LAZR01001117">
    <property type="protein sequence ID" value="KKN50370.1"/>
    <property type="molecule type" value="Genomic_DNA"/>
</dbReference>
<feature type="non-terminal residue" evidence="1">
    <location>
        <position position="1"/>
    </location>
</feature>